<comment type="caution">
    <text evidence="1">The sequence shown here is derived from an EMBL/GenBank/DDBJ whole genome shotgun (WGS) entry which is preliminary data.</text>
</comment>
<dbReference type="AlphaFoldDB" id="A0A0L8BE46"/>
<sequence length="133" mass="15097">MDGRERDNVTEIRIPFRDIDMHGHMHNAAYYAHAEAALTQLWRHRPSVVHEPAYLVRRSACVFHRGLRYDEPARFIVTVAKIGGSSVSFAVRVEAAGQLAAELEIVWVAVDRERHTPLPVPAATREWLGSYIL</sequence>
<dbReference type="Proteomes" id="UP000037425">
    <property type="component" value="Unassembled WGS sequence"/>
</dbReference>
<dbReference type="OrthoDB" id="8277620at2"/>
<accession>A0A0L8BE46</accession>
<dbReference type="EMBL" id="LGAP01000045">
    <property type="protein sequence ID" value="KOF12922.1"/>
    <property type="molecule type" value="Genomic_DNA"/>
</dbReference>
<dbReference type="SUPFAM" id="SSF54637">
    <property type="entry name" value="Thioesterase/thiol ester dehydrase-isomerase"/>
    <property type="match status" value="1"/>
</dbReference>
<dbReference type="InterPro" id="IPR029069">
    <property type="entry name" value="HotDog_dom_sf"/>
</dbReference>
<gene>
    <name evidence="1" type="ORF">AC244_32755</name>
</gene>
<dbReference type="RefSeq" id="WP_053252982.1">
    <property type="nucleotide sequence ID" value="NZ_LGAP01000045.1"/>
</dbReference>
<dbReference type="Pfam" id="PF13279">
    <property type="entry name" value="4HBT_2"/>
    <property type="match status" value="1"/>
</dbReference>
<reference evidence="2" key="1">
    <citation type="submission" date="2015-07" db="EMBL/GenBank/DDBJ databases">
        <title>Whole genome sequence of an Ensifer adhaerens strain isolated from a cave pool in the Wind Cave National Park.</title>
        <authorList>
            <person name="Eng W.W.H."/>
            <person name="Gan H.M."/>
            <person name="Barton H.A."/>
            <person name="Savka M.A."/>
        </authorList>
    </citation>
    <scope>NUCLEOTIDE SEQUENCE [LARGE SCALE GENOMIC DNA]</scope>
    <source>
        <strain evidence="2">SD006</strain>
    </source>
</reference>
<name>A0A0L8BE46_ENSAD</name>
<evidence type="ECO:0000313" key="1">
    <source>
        <dbReference type="EMBL" id="KOF12922.1"/>
    </source>
</evidence>
<protein>
    <submittedName>
        <fullName evidence="1">Thioesterase</fullName>
    </submittedName>
</protein>
<dbReference type="PATRIC" id="fig|106592.7.peg.6027"/>
<evidence type="ECO:0000313" key="2">
    <source>
        <dbReference type="Proteomes" id="UP000037425"/>
    </source>
</evidence>
<organism evidence="1 2">
    <name type="scientific">Ensifer adhaerens</name>
    <name type="common">Sinorhizobium morelense</name>
    <dbReference type="NCBI Taxonomy" id="106592"/>
    <lineage>
        <taxon>Bacteria</taxon>
        <taxon>Pseudomonadati</taxon>
        <taxon>Pseudomonadota</taxon>
        <taxon>Alphaproteobacteria</taxon>
        <taxon>Hyphomicrobiales</taxon>
        <taxon>Rhizobiaceae</taxon>
        <taxon>Sinorhizobium/Ensifer group</taxon>
        <taxon>Ensifer</taxon>
    </lineage>
</organism>
<dbReference type="Gene3D" id="3.10.129.10">
    <property type="entry name" value="Hotdog Thioesterase"/>
    <property type="match status" value="1"/>
</dbReference>
<dbReference type="CDD" id="cd00586">
    <property type="entry name" value="4HBT"/>
    <property type="match status" value="1"/>
</dbReference>
<proteinExistence type="predicted"/>